<organism evidence="8 9">
    <name type="scientific">Didymodactylos carnosus</name>
    <dbReference type="NCBI Taxonomy" id="1234261"/>
    <lineage>
        <taxon>Eukaryota</taxon>
        <taxon>Metazoa</taxon>
        <taxon>Spiralia</taxon>
        <taxon>Gnathifera</taxon>
        <taxon>Rotifera</taxon>
        <taxon>Eurotatoria</taxon>
        <taxon>Bdelloidea</taxon>
        <taxon>Philodinida</taxon>
        <taxon>Philodinidae</taxon>
        <taxon>Didymodactylos</taxon>
    </lineage>
</organism>
<dbReference type="EMBL" id="CAJOBA010001323">
    <property type="protein sequence ID" value="CAF3589447.1"/>
    <property type="molecule type" value="Genomic_DNA"/>
</dbReference>
<evidence type="ECO:0000313" key="7">
    <source>
        <dbReference type="EMBL" id="CAF0805779.1"/>
    </source>
</evidence>
<dbReference type="SUPFAM" id="SSF57850">
    <property type="entry name" value="RING/U-box"/>
    <property type="match status" value="1"/>
</dbReference>
<feature type="transmembrane region" description="Helical" evidence="5">
    <location>
        <begin position="244"/>
        <end position="272"/>
    </location>
</feature>
<keyword evidence="1" id="KW-0479">Metal-binding</keyword>
<dbReference type="PANTHER" id="PTHR14155">
    <property type="entry name" value="RING FINGER DOMAIN-CONTAINING"/>
    <property type="match status" value="1"/>
</dbReference>
<dbReference type="AlphaFoldDB" id="A0A8S2H2C0"/>
<keyword evidence="5" id="KW-0472">Membrane</keyword>
<dbReference type="InterPro" id="IPR053238">
    <property type="entry name" value="RING-H2_zinc_finger"/>
</dbReference>
<dbReference type="Gene3D" id="3.30.40.10">
    <property type="entry name" value="Zinc/RING finger domain, C3HC4 (zinc finger)"/>
    <property type="match status" value="1"/>
</dbReference>
<dbReference type="EMBL" id="CAJNOK010001323">
    <property type="protein sequence ID" value="CAF0805779.1"/>
    <property type="molecule type" value="Genomic_DNA"/>
</dbReference>
<keyword evidence="2 4" id="KW-0863">Zinc-finger</keyword>
<dbReference type="Pfam" id="PF13639">
    <property type="entry name" value="zf-RING_2"/>
    <property type="match status" value="1"/>
</dbReference>
<gene>
    <name evidence="7" type="ORF">OVA965_LOCUS4890</name>
    <name evidence="8" type="ORF">TMI583_LOCUS4888</name>
</gene>
<evidence type="ECO:0000313" key="8">
    <source>
        <dbReference type="EMBL" id="CAF3589447.1"/>
    </source>
</evidence>
<accession>A0A8S2H2C0</accession>
<evidence type="ECO:0000256" key="1">
    <source>
        <dbReference type="ARBA" id="ARBA00022723"/>
    </source>
</evidence>
<evidence type="ECO:0000259" key="6">
    <source>
        <dbReference type="PROSITE" id="PS50089"/>
    </source>
</evidence>
<dbReference type="GO" id="GO:0008270">
    <property type="term" value="F:zinc ion binding"/>
    <property type="evidence" value="ECO:0007669"/>
    <property type="project" value="UniProtKB-KW"/>
</dbReference>
<evidence type="ECO:0000256" key="5">
    <source>
        <dbReference type="SAM" id="Phobius"/>
    </source>
</evidence>
<evidence type="ECO:0000256" key="3">
    <source>
        <dbReference type="ARBA" id="ARBA00022833"/>
    </source>
</evidence>
<feature type="transmembrane region" description="Helical" evidence="5">
    <location>
        <begin position="36"/>
        <end position="61"/>
    </location>
</feature>
<keyword evidence="5" id="KW-0812">Transmembrane</keyword>
<protein>
    <recommendedName>
        <fullName evidence="6">RING-type domain-containing protein</fullName>
    </recommendedName>
</protein>
<keyword evidence="5" id="KW-1133">Transmembrane helix</keyword>
<dbReference type="InterPro" id="IPR001841">
    <property type="entry name" value="Znf_RING"/>
</dbReference>
<sequence>MPDKTIKSSSIKQLFQRINYQRHRHQLSNRYDSFKYLFMMLITTILIAIVLKCHTIVYNYLFGPFLMNIEQFQEYLKLYKTRNYSWTYSLFREDLIQIELGENQLENRNYQEQYYFNKLISSYKMVKQIKIKSTLYPNNLYVRLPAKHNFYFNKKITYKFHKFSIKTLRCIVKNLNSYEYQSWLEKSDYIKFINEKYLNNSFEFNELVITKCGIYIGYLYSSSSYTYYADDIVLNSSEPYLTEVLFYLILFGCSIILWLLLISLFYLCSYLFTLQIIKLQRYVDQSPFCLIKINSVTWINTDGIYYKHNESTRLIRWPGQSYHQWLHQKLIETNLNYKQTYEEQVRLGREEYERELEIHSREQHRIIEDKRYQTYLHEEEEYQRQVIFDFERIIYQTTSASPRFIAQFRMKQHHIVQQTITDDEEKCMICLEDFKLEQIYSVWPCLNKQKKEHIYHYECMLNALRSKNTCPLCRGSVEPSSTTSTLRDLLLF</sequence>
<name>A0A8S2H2C0_9BILA</name>
<dbReference type="InterPro" id="IPR013083">
    <property type="entry name" value="Znf_RING/FYVE/PHD"/>
</dbReference>
<evidence type="ECO:0000256" key="4">
    <source>
        <dbReference type="PROSITE-ProRule" id="PRU00175"/>
    </source>
</evidence>
<evidence type="ECO:0000256" key="2">
    <source>
        <dbReference type="ARBA" id="ARBA00022771"/>
    </source>
</evidence>
<reference evidence="8" key="1">
    <citation type="submission" date="2021-02" db="EMBL/GenBank/DDBJ databases">
        <authorList>
            <person name="Nowell W R."/>
        </authorList>
    </citation>
    <scope>NUCLEOTIDE SEQUENCE</scope>
</reference>
<comment type="caution">
    <text evidence="8">The sequence shown here is derived from an EMBL/GenBank/DDBJ whole genome shotgun (WGS) entry which is preliminary data.</text>
</comment>
<evidence type="ECO:0000313" key="9">
    <source>
        <dbReference type="Proteomes" id="UP000682733"/>
    </source>
</evidence>
<dbReference type="PROSITE" id="PS50089">
    <property type="entry name" value="ZF_RING_2"/>
    <property type="match status" value="1"/>
</dbReference>
<dbReference type="Proteomes" id="UP000682733">
    <property type="component" value="Unassembled WGS sequence"/>
</dbReference>
<dbReference type="Proteomes" id="UP000677228">
    <property type="component" value="Unassembled WGS sequence"/>
</dbReference>
<keyword evidence="3" id="KW-0862">Zinc</keyword>
<proteinExistence type="predicted"/>
<dbReference type="PANTHER" id="PTHR14155:SF627">
    <property type="entry name" value="OS06G0192800 PROTEIN"/>
    <property type="match status" value="1"/>
</dbReference>
<feature type="domain" description="RING-type" evidence="6">
    <location>
        <begin position="427"/>
        <end position="474"/>
    </location>
</feature>